<feature type="compositionally biased region" description="Basic and acidic residues" evidence="1">
    <location>
        <begin position="395"/>
        <end position="407"/>
    </location>
</feature>
<feature type="region of interest" description="Disordered" evidence="1">
    <location>
        <begin position="86"/>
        <end position="591"/>
    </location>
</feature>
<feature type="compositionally biased region" description="Polar residues" evidence="1">
    <location>
        <begin position="180"/>
        <end position="192"/>
    </location>
</feature>
<feature type="compositionally biased region" description="Basic and acidic residues" evidence="1">
    <location>
        <begin position="193"/>
        <end position="364"/>
    </location>
</feature>
<keyword evidence="3" id="KW-1185">Reference proteome</keyword>
<evidence type="ECO:0000256" key="1">
    <source>
        <dbReference type="SAM" id="MobiDB-lite"/>
    </source>
</evidence>
<evidence type="ECO:0000313" key="3">
    <source>
        <dbReference type="Proteomes" id="UP000736335"/>
    </source>
</evidence>
<dbReference type="OrthoDB" id="2504266at2759"/>
<dbReference type="EMBL" id="WIUZ02000006">
    <property type="protein sequence ID" value="KAF9786017.1"/>
    <property type="molecule type" value="Genomic_DNA"/>
</dbReference>
<feature type="compositionally biased region" description="Polar residues" evidence="1">
    <location>
        <begin position="512"/>
        <end position="536"/>
    </location>
</feature>
<feature type="compositionally biased region" description="Basic and acidic residues" evidence="1">
    <location>
        <begin position="143"/>
        <end position="178"/>
    </location>
</feature>
<sequence>MTAPDIESSSAPVTPLTLDDIDDLSESVRKIVVESEDDEDTSKPTDAPRPFYIYTRAQALRLSKSPLVQCPQGMPDFKEWFGDWNEQSSTKRDSDASTSLVNGRDRRFRRDADDAENSTSRNFRTTLAQPSQMGNFRHQSTRTTERDREKGSGEDREAKDGQERLRSLSDKFDRDRLASNRLNGQPTITNGARRSEAREPTKRRNGEASEDWRRGTETVRQGRDRDTRERPRSKVRDSSRGRRDTSTSRRERDHDDKDRDRARRFDRDDRDRPIRGMDHYSPPRDRDDESRRWRDDGKRDERLTAKREREREDKDKDRDNRWQTAEDRDSRLKRVAGRDKKNADDGKDRDRRDDRDKDKEREPAWMETYIPDASGGILGGKTDGEMDSIQAWKKGMKEKEERDKAAAAKDLPSGPQPDPAGEAESMNELFKMMTKREADKKAGRDVVQDTDDPVPPLNPARSQEGGSSPLTPSSTDPRSFVSDCSLSQPASTIFSAPPLETQRSASRFFPTPLNQESVTISQKQTQSPASEYNPPQTSRLLGLSSRTSSTSGGVKPQTAVENVMGVPQHTSQPMPPHQPELGSRPSPDMQYRLRPDSALGFGRPDVIRQRDPSPFDQVPHGQYEDKELYVQQFEPQRRASGMSNVSSDGSFVDVGFVGNGSGSAVDLISGTPSGPNYSSGKGSRFAKFFDSKGGKPMLASLTSPSPTQGHRPDSQADPRTMDDIFAMLQNSASQGQRGQVNPLYMLSQQGSSFGQSQPVQQHHLPPNTRLDALYDSRFEDKSFVPDGMVPGLRSTVPPPNRVRDVGGLNYLPEHLDEQFGANRAPVQHRGDVYGNSAQQIYSQGQQQPNYLRNGPLQQVPFRGNPSPISSQNPLQALPQAQRLPHGLANLGNRPPHDSNQFFGNGIQQLQNHQNVLHTHSNGLTQPQANYPNLQSIGGGGPQIRLGPGQQQHHQGLVGHNVLGGHSGGLDVRSGVTQAQQQLIGGLQGVGGYGGQGQLSHAQLQAQLLRQQQQRQQLLSQGMVPHIAHLQQAGGVHGHNQPAQDLMALLMGNGGIHRE</sequence>
<feature type="region of interest" description="Disordered" evidence="1">
    <location>
        <begin position="696"/>
        <end position="718"/>
    </location>
</feature>
<feature type="compositionally biased region" description="Low complexity" evidence="1">
    <location>
        <begin position="537"/>
        <end position="553"/>
    </location>
</feature>
<proteinExistence type="predicted"/>
<reference evidence="2" key="2">
    <citation type="submission" date="2020-11" db="EMBL/GenBank/DDBJ databases">
        <authorList>
            <consortium name="DOE Joint Genome Institute"/>
            <person name="Kuo A."/>
            <person name="Miyauchi S."/>
            <person name="Kiss E."/>
            <person name="Drula E."/>
            <person name="Kohler A."/>
            <person name="Sanchez-Garcia M."/>
            <person name="Andreopoulos B."/>
            <person name="Barry K.W."/>
            <person name="Bonito G."/>
            <person name="Buee M."/>
            <person name="Carver A."/>
            <person name="Chen C."/>
            <person name="Cichocki N."/>
            <person name="Clum A."/>
            <person name="Culley D."/>
            <person name="Crous P.W."/>
            <person name="Fauchery L."/>
            <person name="Girlanda M."/>
            <person name="Hayes R."/>
            <person name="Keri Z."/>
            <person name="Labutti K."/>
            <person name="Lipzen A."/>
            <person name="Lombard V."/>
            <person name="Magnuson J."/>
            <person name="Maillard F."/>
            <person name="Morin E."/>
            <person name="Murat C."/>
            <person name="Nolan M."/>
            <person name="Ohm R."/>
            <person name="Pangilinan J."/>
            <person name="Pereira M."/>
            <person name="Perotto S."/>
            <person name="Peter M."/>
            <person name="Riley R."/>
            <person name="Sitrit Y."/>
            <person name="Stielow B."/>
            <person name="Szollosi G."/>
            <person name="Zifcakova L."/>
            <person name="Stursova M."/>
            <person name="Spatafora J.W."/>
            <person name="Tedersoo L."/>
            <person name="Vaario L.-M."/>
            <person name="Yamada A."/>
            <person name="Yan M."/>
            <person name="Wang P."/>
            <person name="Xu J."/>
            <person name="Bruns T."/>
            <person name="Baldrian P."/>
            <person name="Vilgalys R."/>
            <person name="Henrissat B."/>
            <person name="Grigoriev I.V."/>
            <person name="Hibbett D."/>
            <person name="Nagy L.G."/>
            <person name="Martin F.M."/>
        </authorList>
    </citation>
    <scope>NUCLEOTIDE SEQUENCE</scope>
    <source>
        <strain evidence="2">UH-Tt-Lm1</strain>
    </source>
</reference>
<protein>
    <submittedName>
        <fullName evidence="2">Uncharacterized protein</fullName>
    </submittedName>
</protein>
<feature type="compositionally biased region" description="Polar residues" evidence="1">
    <location>
        <begin position="117"/>
        <end position="142"/>
    </location>
</feature>
<organism evidence="2 3">
    <name type="scientific">Thelephora terrestris</name>
    <dbReference type="NCBI Taxonomy" id="56493"/>
    <lineage>
        <taxon>Eukaryota</taxon>
        <taxon>Fungi</taxon>
        <taxon>Dikarya</taxon>
        <taxon>Basidiomycota</taxon>
        <taxon>Agaricomycotina</taxon>
        <taxon>Agaricomycetes</taxon>
        <taxon>Thelephorales</taxon>
        <taxon>Thelephoraceae</taxon>
        <taxon>Thelephora</taxon>
    </lineage>
</organism>
<dbReference type="AlphaFoldDB" id="A0A9P6HFN2"/>
<feature type="compositionally biased region" description="Polar residues" evidence="1">
    <location>
        <begin position="460"/>
        <end position="494"/>
    </location>
</feature>
<gene>
    <name evidence="2" type="ORF">BJ322DRAFT_1057437</name>
</gene>
<feature type="compositionally biased region" description="Basic and acidic residues" evidence="1">
    <location>
        <begin position="103"/>
        <end position="112"/>
    </location>
</feature>
<comment type="caution">
    <text evidence="2">The sequence shown here is derived from an EMBL/GenBank/DDBJ whole genome shotgun (WGS) entry which is preliminary data.</text>
</comment>
<feature type="region of interest" description="Disordered" evidence="1">
    <location>
        <begin position="1"/>
        <end position="20"/>
    </location>
</feature>
<feature type="compositionally biased region" description="Basic and acidic residues" evidence="1">
    <location>
        <begin position="434"/>
        <end position="447"/>
    </location>
</feature>
<reference evidence="2" key="1">
    <citation type="journal article" date="2020" name="Nat. Commun.">
        <title>Large-scale genome sequencing of mycorrhizal fungi provides insights into the early evolution of symbiotic traits.</title>
        <authorList>
            <person name="Miyauchi S."/>
            <person name="Kiss E."/>
            <person name="Kuo A."/>
            <person name="Drula E."/>
            <person name="Kohler A."/>
            <person name="Sanchez-Garcia M."/>
            <person name="Morin E."/>
            <person name="Andreopoulos B."/>
            <person name="Barry K.W."/>
            <person name="Bonito G."/>
            <person name="Buee M."/>
            <person name="Carver A."/>
            <person name="Chen C."/>
            <person name="Cichocki N."/>
            <person name="Clum A."/>
            <person name="Culley D."/>
            <person name="Crous P.W."/>
            <person name="Fauchery L."/>
            <person name="Girlanda M."/>
            <person name="Hayes R.D."/>
            <person name="Keri Z."/>
            <person name="LaButti K."/>
            <person name="Lipzen A."/>
            <person name="Lombard V."/>
            <person name="Magnuson J."/>
            <person name="Maillard F."/>
            <person name="Murat C."/>
            <person name="Nolan M."/>
            <person name="Ohm R.A."/>
            <person name="Pangilinan J."/>
            <person name="Pereira M.F."/>
            <person name="Perotto S."/>
            <person name="Peter M."/>
            <person name="Pfister S."/>
            <person name="Riley R."/>
            <person name="Sitrit Y."/>
            <person name="Stielow J.B."/>
            <person name="Szollosi G."/>
            <person name="Zifcakova L."/>
            <person name="Stursova M."/>
            <person name="Spatafora J.W."/>
            <person name="Tedersoo L."/>
            <person name="Vaario L.M."/>
            <person name="Yamada A."/>
            <person name="Yan M."/>
            <person name="Wang P."/>
            <person name="Xu J."/>
            <person name="Bruns T."/>
            <person name="Baldrian P."/>
            <person name="Vilgalys R."/>
            <person name="Dunand C."/>
            <person name="Henrissat B."/>
            <person name="Grigoriev I.V."/>
            <person name="Hibbett D."/>
            <person name="Nagy L.G."/>
            <person name="Martin F.M."/>
        </authorList>
    </citation>
    <scope>NUCLEOTIDE SEQUENCE</scope>
    <source>
        <strain evidence="2">UH-Tt-Lm1</strain>
    </source>
</reference>
<accession>A0A9P6HFN2</accession>
<name>A0A9P6HFN2_9AGAM</name>
<evidence type="ECO:0000313" key="2">
    <source>
        <dbReference type="EMBL" id="KAF9786017.1"/>
    </source>
</evidence>
<dbReference type="Proteomes" id="UP000736335">
    <property type="component" value="Unassembled WGS sequence"/>
</dbReference>